<name>A0A392SHL1_9FABA</name>
<dbReference type="InterPro" id="IPR039537">
    <property type="entry name" value="Retrotran_Ty1/copia-like"/>
</dbReference>
<dbReference type="InterPro" id="IPR036397">
    <property type="entry name" value="RNaseH_sf"/>
</dbReference>
<dbReference type="Proteomes" id="UP000265520">
    <property type="component" value="Unassembled WGS sequence"/>
</dbReference>
<dbReference type="SUPFAM" id="SSF53098">
    <property type="entry name" value="Ribonuclease H-like"/>
    <property type="match status" value="1"/>
</dbReference>
<dbReference type="InterPro" id="IPR012337">
    <property type="entry name" value="RNaseH-like_sf"/>
</dbReference>
<dbReference type="EMBL" id="LXQA010371226">
    <property type="protein sequence ID" value="MCI47346.1"/>
    <property type="molecule type" value="Genomic_DNA"/>
</dbReference>
<dbReference type="PANTHER" id="PTHR42648:SF28">
    <property type="entry name" value="TRANSPOSON-ENCODED PROTEIN WITH RIBONUCLEASE H-LIKE AND RETROVIRUS ZINC FINGER-LIKE DOMAINS"/>
    <property type="match status" value="1"/>
</dbReference>
<evidence type="ECO:0000313" key="1">
    <source>
        <dbReference type="EMBL" id="MCI47346.1"/>
    </source>
</evidence>
<comment type="caution">
    <text evidence="1">The sequence shown here is derived from an EMBL/GenBank/DDBJ whole genome shotgun (WGS) entry which is preliminary data.</text>
</comment>
<evidence type="ECO:0000313" key="2">
    <source>
        <dbReference type="Proteomes" id="UP000265520"/>
    </source>
</evidence>
<proteinExistence type="predicted"/>
<accession>A0A392SHL1</accession>
<sequence>MPSEICEECVQAKQHRNSFSKDVNSNTSDLLELVYSDVCDPIQVSSIGGNKYFVTFIDDYSRKLWTYVINKKNDVLDVFIRFKSMDER</sequence>
<dbReference type="AlphaFoldDB" id="A0A392SHL1"/>
<keyword evidence="2" id="KW-1185">Reference proteome</keyword>
<dbReference type="GO" id="GO:0003676">
    <property type="term" value="F:nucleic acid binding"/>
    <property type="evidence" value="ECO:0007669"/>
    <property type="project" value="InterPro"/>
</dbReference>
<protein>
    <submittedName>
        <fullName evidence="1">Retrovirus-related pol polyprotein from transposon tnt 1-94</fullName>
    </submittedName>
</protein>
<dbReference type="Gene3D" id="3.30.420.10">
    <property type="entry name" value="Ribonuclease H-like superfamily/Ribonuclease H"/>
    <property type="match status" value="1"/>
</dbReference>
<reference evidence="1 2" key="1">
    <citation type="journal article" date="2018" name="Front. Plant Sci.">
        <title>Red Clover (Trifolium pratense) and Zigzag Clover (T. medium) - A Picture of Genomic Similarities and Differences.</title>
        <authorList>
            <person name="Dluhosova J."/>
            <person name="Istvanek J."/>
            <person name="Nedelnik J."/>
            <person name="Repkova J."/>
        </authorList>
    </citation>
    <scope>NUCLEOTIDE SEQUENCE [LARGE SCALE GENOMIC DNA]</scope>
    <source>
        <strain evidence="2">cv. 10/8</strain>
        <tissue evidence="1">Leaf</tissue>
    </source>
</reference>
<organism evidence="1 2">
    <name type="scientific">Trifolium medium</name>
    <dbReference type="NCBI Taxonomy" id="97028"/>
    <lineage>
        <taxon>Eukaryota</taxon>
        <taxon>Viridiplantae</taxon>
        <taxon>Streptophyta</taxon>
        <taxon>Embryophyta</taxon>
        <taxon>Tracheophyta</taxon>
        <taxon>Spermatophyta</taxon>
        <taxon>Magnoliopsida</taxon>
        <taxon>eudicotyledons</taxon>
        <taxon>Gunneridae</taxon>
        <taxon>Pentapetalae</taxon>
        <taxon>rosids</taxon>
        <taxon>fabids</taxon>
        <taxon>Fabales</taxon>
        <taxon>Fabaceae</taxon>
        <taxon>Papilionoideae</taxon>
        <taxon>50 kb inversion clade</taxon>
        <taxon>NPAAA clade</taxon>
        <taxon>Hologalegina</taxon>
        <taxon>IRL clade</taxon>
        <taxon>Trifolieae</taxon>
        <taxon>Trifolium</taxon>
    </lineage>
</organism>
<dbReference type="PANTHER" id="PTHR42648">
    <property type="entry name" value="TRANSPOSASE, PUTATIVE-RELATED"/>
    <property type="match status" value="1"/>
</dbReference>